<feature type="compositionally biased region" description="Low complexity" evidence="6">
    <location>
        <begin position="1456"/>
        <end position="1465"/>
    </location>
</feature>
<gene>
    <name evidence="9" type="ORF">ACEWY4_017438</name>
</gene>
<dbReference type="CDD" id="cd05498">
    <property type="entry name" value="Bromo_Brdt_II_like"/>
    <property type="match status" value="1"/>
</dbReference>
<feature type="compositionally biased region" description="Basic residues" evidence="6">
    <location>
        <begin position="971"/>
        <end position="1003"/>
    </location>
</feature>
<feature type="compositionally biased region" description="Low complexity" evidence="6">
    <location>
        <begin position="850"/>
        <end position="870"/>
    </location>
</feature>
<feature type="compositionally biased region" description="Basic and acidic residues" evidence="6">
    <location>
        <begin position="1256"/>
        <end position="1274"/>
    </location>
</feature>
<comment type="similarity">
    <text evidence="4">Belongs to the BET family.</text>
</comment>
<feature type="compositionally biased region" description="Basic residues" evidence="6">
    <location>
        <begin position="1467"/>
        <end position="1484"/>
    </location>
</feature>
<dbReference type="FunFam" id="1.20.920.10:FF:000003">
    <property type="entry name" value="Bromodomain-containing protein 2"/>
    <property type="match status" value="1"/>
</dbReference>
<reference evidence="9 10" key="1">
    <citation type="submission" date="2024-09" db="EMBL/GenBank/DDBJ databases">
        <title>A chromosome-level genome assembly of Gray's grenadier anchovy, Coilia grayii.</title>
        <authorList>
            <person name="Fu Z."/>
        </authorList>
    </citation>
    <scope>NUCLEOTIDE SEQUENCE [LARGE SCALE GENOMIC DNA]</scope>
    <source>
        <strain evidence="9">G4</strain>
        <tissue evidence="9">Muscle</tissue>
    </source>
</reference>
<name>A0ABD1JHY2_9TELE</name>
<dbReference type="PROSITE" id="PS00633">
    <property type="entry name" value="BROMODOMAIN_1"/>
    <property type="match status" value="2"/>
</dbReference>
<feature type="domain" description="Bromo" evidence="7">
    <location>
        <begin position="464"/>
        <end position="536"/>
    </location>
</feature>
<evidence type="ECO:0000259" key="8">
    <source>
        <dbReference type="PROSITE" id="PS51525"/>
    </source>
</evidence>
<evidence type="ECO:0000256" key="3">
    <source>
        <dbReference type="ARBA" id="ARBA00023117"/>
    </source>
</evidence>
<feature type="region of interest" description="Disordered" evidence="6">
    <location>
        <begin position="620"/>
        <end position="784"/>
    </location>
</feature>
<feature type="compositionally biased region" description="Pro residues" evidence="6">
    <location>
        <begin position="913"/>
        <end position="938"/>
    </location>
</feature>
<sequence>MSQCLHVTTTVKTCHAQFWVFIWSIEAIFVMRSEEDDWSSPDSSQPPQGSTLTHHAPPTSAPWSISMGDGLENRKFPILETIHPTRPPRQTNQLQYLLKVVHKTLWKHQFAWPFQAPVDADKLNIPDYYKIIKSPMDMGTIKKRLENGYYYNAQECIQDFNTMFTNCYIYNKPGDDIVLMAEALEKAFLQKISDMPQEEIEIAVAAKNRGRKRDPGPPPLPLGPSMPPSLQGPPSMAPSLAPAPLLAPSLGPPGLTPTMAPSLGPPGLTSTMAPSLGPPGLISTMAPSLGPPGLISSMAPSLGPPGLISSMAPSLGPPGLISSMAPSLGPPGLISSMAPSLGPSMLPVLDPAYQLGALDCLAQGLTSVAPPLLTAMPPTTPLTKQRKSQKRKADTTTPTANDQLSESSPAATEPRPRRESSRPKQTRQDAPDSQCAPRPTKLSPRRSRQLRYCRGVVREMQAKKHMAYAWPFYQPVDAQALGLHDYHDIIKHPMDLGTIKVKLDSWQYSDAQDFAADVRLMFSNCYKYNPPDHDVVGMARKLQDVFEMRFAKMPDEPLATPLPALVPAPMLSQQAPPPPVSFSESESESETSEDHSDQERAQRLAELQEQLKAVHEQLAALSQQQPSKPKKREKEKEKKKKDKHKKKTSTPARDPPLLAEAFHTEPTPPPLQPIRKSKSNKEAAMPTKPKKQGKKDVLQQKPGRSAAPLPAPSSSCTTSSSSSSSSLAPSASLLQSDEGEDEEDGDEGDEDEEEQGGGAGGAAGASSSPMTLEEKRQLSLDINRLPGHKLGRVVQIIQTREPATRHSNPNEIEIDFETLKPSTLRQLERYVSVCLRRNKRGADKMKMKMGSSSGSSSDGSSSDSDTSDTGLVPKQKQKSCAPSAKRGSAQTTTTSSRSSSAGPPHAPSSAGPKPQPSPSPTPPTHAAPPLPPTGPPLAPSHLLGNSSSYDPLAHFSSQPFAPPPPGQQRATSHHPHHHPPQQHHHHQQHQPHHPHHPHPHPHPHPQAGGAAVPTHKLPAQGLPFGLDGTAAAAAGGGGGGAGGEHTHTPPQPDTHAFLNQNPAAMTAPALHSTLPQQPSRPSHRAAALPSKPPSAPTPTPPTPTPTLAPPSIPPPHPSLLSSSSSIPTSVPRSSSSSSVSSSSSSSSSSLQRQAQQAPLRPLLSLVRLDPTPTPLPPLAHQGSSILGQVSAQPPQALLEDEEDEEPASPPLPIGQMDQQLLMQPLGFSPSPPTQLGVEPTHMHTHTHSHSHTHSQQQREESVAAHTHIKDEESPLHSSGPLRDSPSLLSQFHSMVNQSPALDMPDRKPLKEEKFPPSPVLALSPLHQDVPDSKPTLHRSHIRPTDSSRPHPTTSPAPPTSLQEKLKQEPKGSSGPAKDAKLKNMGSWTSLARKSSSSSSSASSSLRSSSDSFEQFRRAALEKEERERARRQQEKRSRESEDPVEHLRRGLHPPPEEQQQQQQPPQSVRKRPEHSHTHSHTHAHTHTPPQAQSPHPPTPPAAPAQSLSTPDQREMARRREQERRKREATATLIDMNFQSDLMAIFEENLF</sequence>
<dbReference type="PRINTS" id="PR01217">
    <property type="entry name" value="PRICHEXTENSN"/>
</dbReference>
<dbReference type="SMART" id="SM00297">
    <property type="entry name" value="BROMO"/>
    <property type="match status" value="2"/>
</dbReference>
<keyword evidence="1" id="KW-0677">Repeat</keyword>
<feature type="compositionally biased region" description="Polar residues" evidence="6">
    <location>
        <begin position="1181"/>
        <end position="1192"/>
    </location>
</feature>
<comment type="caution">
    <text evidence="9">The sequence shown here is derived from an EMBL/GenBank/DDBJ whole genome shotgun (WGS) entry which is preliminary data.</text>
</comment>
<dbReference type="PRINTS" id="PR00503">
    <property type="entry name" value="BROMODOMAIN"/>
</dbReference>
<feature type="compositionally biased region" description="Basic residues" evidence="6">
    <location>
        <begin position="1242"/>
        <end position="1252"/>
    </location>
</feature>
<evidence type="ECO:0000313" key="10">
    <source>
        <dbReference type="Proteomes" id="UP001591681"/>
    </source>
</evidence>
<dbReference type="InterPro" id="IPR050935">
    <property type="entry name" value="Bromo_chromatin_reader"/>
</dbReference>
<dbReference type="FunFam" id="1.20.1270.220:FF:000001">
    <property type="entry name" value="bromodomain-containing protein 2 isoform X1"/>
    <property type="match status" value="1"/>
</dbReference>
<accession>A0ABD1JHY2</accession>
<dbReference type="Gene3D" id="1.20.1270.220">
    <property type="match status" value="1"/>
</dbReference>
<evidence type="ECO:0000256" key="5">
    <source>
        <dbReference type="PROSITE-ProRule" id="PRU00035"/>
    </source>
</evidence>
<dbReference type="PROSITE" id="PS50014">
    <property type="entry name" value="BROMODOMAIN_2"/>
    <property type="match status" value="2"/>
</dbReference>
<feature type="compositionally biased region" description="Low complexity" evidence="6">
    <location>
        <begin position="1118"/>
        <end position="1165"/>
    </location>
</feature>
<evidence type="ECO:0008006" key="11">
    <source>
        <dbReference type="Google" id="ProtNLM"/>
    </source>
</evidence>
<feature type="compositionally biased region" description="Low complexity" evidence="6">
    <location>
        <begin position="232"/>
        <end position="249"/>
    </location>
</feature>
<dbReference type="Proteomes" id="UP001591681">
    <property type="component" value="Unassembled WGS sequence"/>
</dbReference>
<feature type="compositionally biased region" description="Polar residues" evidence="6">
    <location>
        <begin position="943"/>
        <end position="959"/>
    </location>
</feature>
<dbReference type="CDD" id="cd05497">
    <property type="entry name" value="Bromo_Brdt_I_like"/>
    <property type="match status" value="1"/>
</dbReference>
<dbReference type="FunFam" id="1.20.920.10:FF:000002">
    <property type="entry name" value="Bromodomain-containing protein 4"/>
    <property type="match status" value="1"/>
</dbReference>
<feature type="compositionally biased region" description="Basic and acidic residues" evidence="6">
    <location>
        <begin position="1413"/>
        <end position="1447"/>
    </location>
</feature>
<protein>
    <recommendedName>
        <fullName evidence="11">Bromodomain-containing protein 4-like</fullName>
    </recommendedName>
</protein>
<feature type="region of interest" description="Disordered" evidence="6">
    <location>
        <begin position="568"/>
        <end position="601"/>
    </location>
</feature>
<feature type="compositionally biased region" description="Low complexity" evidence="6">
    <location>
        <begin position="40"/>
        <end position="50"/>
    </location>
</feature>
<feature type="region of interest" description="Disordered" evidence="6">
    <location>
        <begin position="206"/>
        <end position="281"/>
    </location>
</feature>
<feature type="compositionally biased region" description="Pro residues" evidence="6">
    <location>
        <begin position="1090"/>
        <end position="1117"/>
    </location>
</feature>
<keyword evidence="10" id="KW-1185">Reference proteome</keyword>
<feature type="compositionally biased region" description="Acidic residues" evidence="6">
    <location>
        <begin position="737"/>
        <end position="755"/>
    </location>
</feature>
<feature type="region of interest" description="Disordered" evidence="6">
    <location>
        <begin position="371"/>
        <end position="449"/>
    </location>
</feature>
<feature type="region of interest" description="Disordered" evidence="6">
    <location>
        <begin position="36"/>
        <end position="64"/>
    </location>
</feature>
<dbReference type="Pfam" id="PF17105">
    <property type="entry name" value="BRD4_CDT"/>
    <property type="match status" value="1"/>
</dbReference>
<feature type="compositionally biased region" description="Basic and acidic residues" evidence="6">
    <location>
        <begin position="1510"/>
        <end position="1527"/>
    </location>
</feature>
<feature type="compositionally biased region" description="Basic residues" evidence="6">
    <location>
        <begin position="628"/>
        <end position="648"/>
    </location>
</feature>
<keyword evidence="3 5" id="KW-0103">Bromodomain</keyword>
<feature type="compositionally biased region" description="Low complexity" evidence="6">
    <location>
        <begin position="371"/>
        <end position="383"/>
    </location>
</feature>
<feature type="compositionally biased region" description="Low complexity" evidence="6">
    <location>
        <begin position="887"/>
        <end position="912"/>
    </location>
</feature>
<feature type="compositionally biased region" description="Low complexity" evidence="6">
    <location>
        <begin position="1389"/>
        <end position="1411"/>
    </location>
</feature>
<evidence type="ECO:0000256" key="6">
    <source>
        <dbReference type="SAM" id="MobiDB-lite"/>
    </source>
</evidence>
<evidence type="ECO:0000256" key="2">
    <source>
        <dbReference type="ARBA" id="ARBA00022853"/>
    </source>
</evidence>
<feature type="domain" description="NET" evidence="8">
    <location>
        <begin position="760"/>
        <end position="842"/>
    </location>
</feature>
<dbReference type="EMBL" id="JBHFQA010000015">
    <property type="protein sequence ID" value="KAL2086379.1"/>
    <property type="molecule type" value="Genomic_DNA"/>
</dbReference>
<dbReference type="PROSITE" id="PS51525">
    <property type="entry name" value="NET"/>
    <property type="match status" value="1"/>
</dbReference>
<dbReference type="InterPro" id="IPR018359">
    <property type="entry name" value="Bromodomain_CS"/>
</dbReference>
<dbReference type="InterPro" id="IPR001487">
    <property type="entry name" value="Bromodomain"/>
</dbReference>
<keyword evidence="2" id="KW-0156">Chromatin regulator</keyword>
<feature type="compositionally biased region" description="Basic and acidic residues" evidence="6">
    <location>
        <begin position="414"/>
        <end position="430"/>
    </location>
</feature>
<feature type="compositionally biased region" description="Gly residues" evidence="6">
    <location>
        <begin position="1034"/>
        <end position="1043"/>
    </location>
</feature>
<dbReference type="InterPro" id="IPR027353">
    <property type="entry name" value="NET_dom"/>
</dbReference>
<dbReference type="Pfam" id="PF00439">
    <property type="entry name" value="Bromodomain"/>
    <property type="match status" value="2"/>
</dbReference>
<dbReference type="InterPro" id="IPR043508">
    <property type="entry name" value="Bromo_Brdt_I"/>
</dbReference>
<feature type="compositionally biased region" description="Basic and acidic residues" evidence="6">
    <location>
        <begin position="592"/>
        <end position="601"/>
    </location>
</feature>
<proteinExistence type="inferred from homology"/>
<dbReference type="InterPro" id="IPR038336">
    <property type="entry name" value="NET_sf"/>
</dbReference>
<dbReference type="SUPFAM" id="SSF47370">
    <property type="entry name" value="Bromodomain"/>
    <property type="match status" value="2"/>
</dbReference>
<evidence type="ECO:0000256" key="4">
    <source>
        <dbReference type="ARBA" id="ARBA00044509"/>
    </source>
</evidence>
<feature type="compositionally biased region" description="Basic and acidic residues" evidence="6">
    <location>
        <begin position="1303"/>
        <end position="1314"/>
    </location>
</feature>
<feature type="compositionally biased region" description="Polar residues" evidence="6">
    <location>
        <begin position="395"/>
        <end position="410"/>
    </location>
</feature>
<dbReference type="Gene3D" id="1.20.920.10">
    <property type="entry name" value="Bromodomain-like"/>
    <property type="match status" value="2"/>
</dbReference>
<dbReference type="GO" id="GO:0006325">
    <property type="term" value="P:chromatin organization"/>
    <property type="evidence" value="ECO:0007669"/>
    <property type="project" value="UniProtKB-KW"/>
</dbReference>
<dbReference type="InterPro" id="IPR031354">
    <property type="entry name" value="BRD4_CDT"/>
</dbReference>
<feature type="compositionally biased region" description="Pro residues" evidence="6">
    <location>
        <begin position="216"/>
        <end position="231"/>
    </location>
</feature>
<feature type="compositionally biased region" description="Low complexity" evidence="6">
    <location>
        <begin position="705"/>
        <end position="734"/>
    </location>
</feature>
<evidence type="ECO:0000256" key="1">
    <source>
        <dbReference type="ARBA" id="ARBA00022737"/>
    </source>
</evidence>
<feature type="domain" description="Bromo" evidence="7">
    <location>
        <begin position="106"/>
        <end position="178"/>
    </location>
</feature>
<feature type="compositionally biased region" description="Polar residues" evidence="6">
    <location>
        <begin position="1286"/>
        <end position="1299"/>
    </location>
</feature>
<feature type="region of interest" description="Disordered" evidence="6">
    <location>
        <begin position="841"/>
        <end position="1058"/>
    </location>
</feature>
<organism evidence="9 10">
    <name type="scientific">Coilia grayii</name>
    <name type="common">Gray's grenadier anchovy</name>
    <dbReference type="NCBI Taxonomy" id="363190"/>
    <lineage>
        <taxon>Eukaryota</taxon>
        <taxon>Metazoa</taxon>
        <taxon>Chordata</taxon>
        <taxon>Craniata</taxon>
        <taxon>Vertebrata</taxon>
        <taxon>Euteleostomi</taxon>
        <taxon>Actinopterygii</taxon>
        <taxon>Neopterygii</taxon>
        <taxon>Teleostei</taxon>
        <taxon>Clupei</taxon>
        <taxon>Clupeiformes</taxon>
        <taxon>Clupeoidei</taxon>
        <taxon>Engraulidae</taxon>
        <taxon>Coilinae</taxon>
        <taxon>Coilia</taxon>
    </lineage>
</organism>
<evidence type="ECO:0000259" key="7">
    <source>
        <dbReference type="PROSITE" id="PS50014"/>
    </source>
</evidence>
<dbReference type="InterPro" id="IPR043509">
    <property type="entry name" value="Bromo_Brdt_II"/>
</dbReference>
<dbReference type="PANTHER" id="PTHR22880:SF245">
    <property type="entry name" value="BROMODOMAIN-CONTAINING PROTEIN 4"/>
    <property type="match status" value="1"/>
</dbReference>
<dbReference type="PANTHER" id="PTHR22880">
    <property type="entry name" value="FALZ-RELATED BROMODOMAIN-CONTAINING PROTEINS"/>
    <property type="match status" value="1"/>
</dbReference>
<evidence type="ECO:0000313" key="9">
    <source>
        <dbReference type="EMBL" id="KAL2086379.1"/>
    </source>
</evidence>
<dbReference type="InterPro" id="IPR036427">
    <property type="entry name" value="Bromodomain-like_sf"/>
</dbReference>
<dbReference type="Pfam" id="PF17035">
    <property type="entry name" value="BET"/>
    <property type="match status" value="1"/>
</dbReference>
<feature type="region of interest" description="Disordered" evidence="6">
    <location>
        <begin position="1072"/>
        <end position="1530"/>
    </location>
</feature>